<comment type="similarity">
    <text evidence="2 10">Belongs to the GPI inositol-deacylase family.</text>
</comment>
<dbReference type="GO" id="GO:0005789">
    <property type="term" value="C:endoplasmic reticulum membrane"/>
    <property type="evidence" value="ECO:0007669"/>
    <property type="project" value="UniProtKB-SubCell"/>
</dbReference>
<name>J5SPD2_TRIAS</name>
<dbReference type="InterPro" id="IPR039529">
    <property type="entry name" value="PGAP1/BST1"/>
</dbReference>
<keyword evidence="9 10" id="KW-0472">Membrane</keyword>
<evidence type="ECO:0000256" key="4">
    <source>
        <dbReference type="ARBA" id="ARBA00022692"/>
    </source>
</evidence>
<dbReference type="AlphaFoldDB" id="J5SPD2"/>
<keyword evidence="5 10" id="KW-0378">Hydrolase</keyword>
<evidence type="ECO:0000256" key="10">
    <source>
        <dbReference type="RuleBase" id="RU365011"/>
    </source>
</evidence>
<dbReference type="InterPro" id="IPR012908">
    <property type="entry name" value="PGAP1-ab_dom-like"/>
</dbReference>
<dbReference type="Gene3D" id="3.40.50.1820">
    <property type="entry name" value="alpha/beta hydrolase"/>
    <property type="match status" value="1"/>
</dbReference>
<dbReference type="PANTHER" id="PTHR15495">
    <property type="entry name" value="NEGATIVE REGULATOR OF VESICLE FORMATION-RELATED"/>
    <property type="match status" value="1"/>
</dbReference>
<dbReference type="HOGENOM" id="CLU_1023733_0_0_1"/>
<dbReference type="RefSeq" id="XP_014178300.1">
    <property type="nucleotide sequence ID" value="XM_014322825.1"/>
</dbReference>
<evidence type="ECO:0000256" key="5">
    <source>
        <dbReference type="ARBA" id="ARBA00022801"/>
    </source>
</evidence>
<keyword evidence="8" id="KW-1133">Transmembrane helix</keyword>
<feature type="domain" description="GPI inositol-deacylase PGAP1-like alpha/beta" evidence="11">
    <location>
        <begin position="1"/>
        <end position="121"/>
    </location>
</feature>
<reference evidence="12 13" key="1">
    <citation type="journal article" date="2012" name="Eukaryot. Cell">
        <title>Draft genome sequence of CBS 2479, the standard type strain of Trichosporon asahii.</title>
        <authorList>
            <person name="Yang R.Y."/>
            <person name="Li H.T."/>
            <person name="Zhu H."/>
            <person name="Zhou G.P."/>
            <person name="Wang M."/>
            <person name="Wang L."/>
        </authorList>
    </citation>
    <scope>NUCLEOTIDE SEQUENCE [LARGE SCALE GENOMIC DNA]</scope>
    <source>
        <strain evidence="13">ATCC 90039 / CBS 2479 / JCM 2466 / KCTC 7840 / NCYC 2677 / UAMH 7654</strain>
    </source>
</reference>
<gene>
    <name evidence="12" type="ORF">A1Q1_04459</name>
</gene>
<dbReference type="KEGG" id="tasa:A1Q1_04459"/>
<dbReference type="PANTHER" id="PTHR15495:SF7">
    <property type="entry name" value="GPI INOSITOL-DEACYLASE"/>
    <property type="match status" value="1"/>
</dbReference>
<evidence type="ECO:0000256" key="9">
    <source>
        <dbReference type="ARBA" id="ARBA00023136"/>
    </source>
</evidence>
<dbReference type="OrthoDB" id="348976at2759"/>
<dbReference type="GO" id="GO:0050185">
    <property type="term" value="F:phosphatidylinositol deacylase activity"/>
    <property type="evidence" value="ECO:0007669"/>
    <property type="project" value="TreeGrafter"/>
</dbReference>
<dbReference type="GeneID" id="25987972"/>
<comment type="function">
    <text evidence="10">Involved in inositol deacylation of GPI-anchored proteins which plays important roles in the quality control and ER-associated degradation of GPI-anchored proteins.</text>
</comment>
<dbReference type="GO" id="GO:0015031">
    <property type="term" value="P:protein transport"/>
    <property type="evidence" value="ECO:0007669"/>
    <property type="project" value="UniProtKB-KW"/>
</dbReference>
<comment type="subcellular location">
    <subcellularLocation>
        <location evidence="1">Endoplasmic reticulum membrane</location>
        <topology evidence="1">Multi-pass membrane protein</topology>
    </subcellularLocation>
</comment>
<dbReference type="EMBL" id="ALBS01000276">
    <property type="protein sequence ID" value="EJT46781.1"/>
    <property type="molecule type" value="Genomic_DNA"/>
</dbReference>
<protein>
    <recommendedName>
        <fullName evidence="10">GPI inositol-deacylase</fullName>
        <ecNumber evidence="10">3.1.-.-</ecNumber>
    </recommendedName>
</protein>
<comment type="caution">
    <text evidence="12">The sequence shown here is derived from an EMBL/GenBank/DDBJ whole genome shotgun (WGS) entry which is preliminary data.</text>
</comment>
<evidence type="ECO:0000256" key="6">
    <source>
        <dbReference type="ARBA" id="ARBA00022824"/>
    </source>
</evidence>
<evidence type="ECO:0000313" key="12">
    <source>
        <dbReference type="EMBL" id="EJT46781.1"/>
    </source>
</evidence>
<evidence type="ECO:0000256" key="2">
    <source>
        <dbReference type="ARBA" id="ARBA00006931"/>
    </source>
</evidence>
<accession>J5SPD2</accession>
<dbReference type="GO" id="GO:0006505">
    <property type="term" value="P:GPI anchor metabolic process"/>
    <property type="evidence" value="ECO:0007669"/>
    <property type="project" value="TreeGrafter"/>
</dbReference>
<dbReference type="EC" id="3.1.-.-" evidence="10"/>
<dbReference type="InterPro" id="IPR029058">
    <property type="entry name" value="AB_hydrolase_fold"/>
</dbReference>
<keyword evidence="6 10" id="KW-0256">Endoplasmic reticulum</keyword>
<organism evidence="12 13">
    <name type="scientific">Trichosporon asahii var. asahii (strain ATCC 90039 / CBS 2479 / JCM 2466 / KCTC 7840 / NBRC 103889/ NCYC 2677 / UAMH 7654)</name>
    <name type="common">Yeast</name>
    <dbReference type="NCBI Taxonomy" id="1186058"/>
    <lineage>
        <taxon>Eukaryota</taxon>
        <taxon>Fungi</taxon>
        <taxon>Dikarya</taxon>
        <taxon>Basidiomycota</taxon>
        <taxon>Agaricomycotina</taxon>
        <taxon>Tremellomycetes</taxon>
        <taxon>Trichosporonales</taxon>
        <taxon>Trichosporonaceae</taxon>
        <taxon>Trichosporon</taxon>
    </lineage>
</organism>
<keyword evidence="3 10" id="KW-0813">Transport</keyword>
<evidence type="ECO:0000256" key="1">
    <source>
        <dbReference type="ARBA" id="ARBA00004477"/>
    </source>
</evidence>
<dbReference type="VEuPathDB" id="FungiDB:A1Q1_04459"/>
<evidence type="ECO:0000313" key="13">
    <source>
        <dbReference type="Proteomes" id="UP000002748"/>
    </source>
</evidence>
<dbReference type="Pfam" id="PF07819">
    <property type="entry name" value="PGAP1"/>
    <property type="match status" value="1"/>
</dbReference>
<dbReference type="Proteomes" id="UP000002748">
    <property type="component" value="Unassembled WGS sequence"/>
</dbReference>
<evidence type="ECO:0000259" key="11">
    <source>
        <dbReference type="Pfam" id="PF07819"/>
    </source>
</evidence>
<evidence type="ECO:0000256" key="3">
    <source>
        <dbReference type="ARBA" id="ARBA00022448"/>
    </source>
</evidence>
<keyword evidence="7 10" id="KW-0653">Protein transport</keyword>
<dbReference type="GO" id="GO:0006888">
    <property type="term" value="P:endoplasmic reticulum to Golgi vesicle-mediated transport"/>
    <property type="evidence" value="ECO:0007669"/>
    <property type="project" value="TreeGrafter"/>
</dbReference>
<dbReference type="SUPFAM" id="SSF53474">
    <property type="entry name" value="alpha/beta-Hydrolases"/>
    <property type="match status" value="1"/>
</dbReference>
<sequence>MGGVVARLAIRLAPDLPVDAIVSIATPHQLPPANLEFDMERLYQKVNTPAAIDPILISICGGVADTQIISDTCALPDFVGPDNGFTVFSSGVPAAWTNVEHQAIVWCDQVRWRIARILLDMSAATTRDEKLSSAKKWLREAPTLSITERHQVVETLPPVANENVTCIVRLRNPTPTLVAEPPLSLLSCDSSMICEQIAASAQVIPYPRDTRLPFPLPGEGIRNEESAFAISVYHADKDKTIAIASDEQLEILATGAHLQIRGTQGSWIGGGL</sequence>
<evidence type="ECO:0000256" key="8">
    <source>
        <dbReference type="ARBA" id="ARBA00022989"/>
    </source>
</evidence>
<proteinExistence type="inferred from homology"/>
<evidence type="ECO:0000256" key="7">
    <source>
        <dbReference type="ARBA" id="ARBA00022927"/>
    </source>
</evidence>
<keyword evidence="4" id="KW-0812">Transmembrane</keyword>